<dbReference type="EMBL" id="JAIWYP010000002">
    <property type="protein sequence ID" value="KAH3865542.1"/>
    <property type="molecule type" value="Genomic_DNA"/>
</dbReference>
<evidence type="ECO:0000313" key="1">
    <source>
        <dbReference type="EMBL" id="KAH3865542.1"/>
    </source>
</evidence>
<evidence type="ECO:0000313" key="2">
    <source>
        <dbReference type="Proteomes" id="UP000828390"/>
    </source>
</evidence>
<proteinExistence type="predicted"/>
<reference evidence="1" key="1">
    <citation type="journal article" date="2019" name="bioRxiv">
        <title>The Genome of the Zebra Mussel, Dreissena polymorpha: A Resource for Invasive Species Research.</title>
        <authorList>
            <person name="McCartney M.A."/>
            <person name="Auch B."/>
            <person name="Kono T."/>
            <person name="Mallez S."/>
            <person name="Zhang Y."/>
            <person name="Obille A."/>
            <person name="Becker A."/>
            <person name="Abrahante J.E."/>
            <person name="Garbe J."/>
            <person name="Badalamenti J.P."/>
            <person name="Herman A."/>
            <person name="Mangelson H."/>
            <person name="Liachko I."/>
            <person name="Sullivan S."/>
            <person name="Sone E.D."/>
            <person name="Koren S."/>
            <person name="Silverstein K.A.T."/>
            <person name="Beckman K.B."/>
            <person name="Gohl D.M."/>
        </authorList>
    </citation>
    <scope>NUCLEOTIDE SEQUENCE</scope>
    <source>
        <strain evidence="1">Duluth1</strain>
        <tissue evidence="1">Whole animal</tissue>
    </source>
</reference>
<accession>A0A9D4LXK0</accession>
<name>A0A9D4LXK0_DREPO</name>
<keyword evidence="2" id="KW-1185">Reference proteome</keyword>
<reference evidence="1" key="2">
    <citation type="submission" date="2020-11" db="EMBL/GenBank/DDBJ databases">
        <authorList>
            <person name="McCartney M.A."/>
            <person name="Auch B."/>
            <person name="Kono T."/>
            <person name="Mallez S."/>
            <person name="Becker A."/>
            <person name="Gohl D.M."/>
            <person name="Silverstein K.A.T."/>
            <person name="Koren S."/>
            <person name="Bechman K.B."/>
            <person name="Herman A."/>
            <person name="Abrahante J.E."/>
            <person name="Garbe J."/>
        </authorList>
    </citation>
    <scope>NUCLEOTIDE SEQUENCE</scope>
    <source>
        <strain evidence="1">Duluth1</strain>
        <tissue evidence="1">Whole animal</tissue>
    </source>
</reference>
<dbReference type="AlphaFoldDB" id="A0A9D4LXK0"/>
<protein>
    <submittedName>
        <fullName evidence="1">Uncharacterized protein</fullName>
    </submittedName>
</protein>
<sequence>MLQDLERIIEKISAKKKRKSFKSVILNLEHSIQCYEVVTGLKRCIFQVTISALEKADQFTNRNIDGT</sequence>
<gene>
    <name evidence="1" type="ORF">DPMN_028582</name>
</gene>
<comment type="caution">
    <text evidence="1">The sequence shown here is derived from an EMBL/GenBank/DDBJ whole genome shotgun (WGS) entry which is preliminary data.</text>
</comment>
<dbReference type="Proteomes" id="UP000828390">
    <property type="component" value="Unassembled WGS sequence"/>
</dbReference>
<organism evidence="1 2">
    <name type="scientific">Dreissena polymorpha</name>
    <name type="common">Zebra mussel</name>
    <name type="synonym">Mytilus polymorpha</name>
    <dbReference type="NCBI Taxonomy" id="45954"/>
    <lineage>
        <taxon>Eukaryota</taxon>
        <taxon>Metazoa</taxon>
        <taxon>Spiralia</taxon>
        <taxon>Lophotrochozoa</taxon>
        <taxon>Mollusca</taxon>
        <taxon>Bivalvia</taxon>
        <taxon>Autobranchia</taxon>
        <taxon>Heteroconchia</taxon>
        <taxon>Euheterodonta</taxon>
        <taxon>Imparidentia</taxon>
        <taxon>Neoheterodontei</taxon>
        <taxon>Myida</taxon>
        <taxon>Dreissenoidea</taxon>
        <taxon>Dreissenidae</taxon>
        <taxon>Dreissena</taxon>
    </lineage>
</organism>